<dbReference type="KEGG" id="rhl:LPU83_4144"/>
<keyword evidence="2" id="KW-1185">Reference proteome</keyword>
<dbReference type="EMBL" id="HG916852">
    <property type="protein sequence ID" value="CDM59778.1"/>
    <property type="molecule type" value="Genomic_DNA"/>
</dbReference>
<protein>
    <submittedName>
        <fullName evidence="1">Uncharacterized protein</fullName>
    </submittedName>
</protein>
<dbReference type="InterPro" id="IPR029063">
    <property type="entry name" value="SAM-dependent_MTases_sf"/>
</dbReference>
<proteinExistence type="predicted"/>
<dbReference type="PATRIC" id="fig|348824.6.peg.4439"/>
<dbReference type="SUPFAM" id="SSF53335">
    <property type="entry name" value="S-adenosyl-L-methionine-dependent methyltransferases"/>
    <property type="match status" value="1"/>
</dbReference>
<dbReference type="HOGENOM" id="CLU_1440024_0_0_5"/>
<dbReference type="eggNOG" id="COG0286">
    <property type="taxonomic scope" value="Bacteria"/>
</dbReference>
<sequence length="188" mass="20644">MERKGSNGIVLPDGNLNNPSLTWLWRWCEGKAKSLAVVGLPEETFRSADATVKASLVFLKRFSKDDQKAWDAAWTAAKATHDAAFEAERDKLCDAFGTRIISGDDKDAARVLKELSAIGIERVPPAWFSADAPPYPKGISATKLKKVGWADSAKDRKKAAALVITRRLWETSDHFSPGSTLGASRSRW</sequence>
<dbReference type="Proteomes" id="UP000019443">
    <property type="component" value="Chromosome"/>
</dbReference>
<organism evidence="1 2">
    <name type="scientific">Rhizobium favelukesii</name>
    <dbReference type="NCBI Taxonomy" id="348824"/>
    <lineage>
        <taxon>Bacteria</taxon>
        <taxon>Pseudomonadati</taxon>
        <taxon>Pseudomonadota</taxon>
        <taxon>Alphaproteobacteria</taxon>
        <taxon>Hyphomicrobiales</taxon>
        <taxon>Rhizobiaceae</taxon>
        <taxon>Rhizobium/Agrobacterium group</taxon>
        <taxon>Rhizobium</taxon>
    </lineage>
</organism>
<gene>
    <name evidence="1" type="ORF">LPU83_4144</name>
</gene>
<reference evidence="1" key="1">
    <citation type="submission" date="2013-11" db="EMBL/GenBank/DDBJ databases">
        <title>Draft genome sequence of the broad-host-range Rhizobium sp. LPU83 strain, a member of the low-genetic diversity Oregon-like Rhizobium sp. group.</title>
        <authorList>
            <person name="Wibberg D."/>
            <person name="Puehler A."/>
            <person name="Schlueter A."/>
        </authorList>
    </citation>
    <scope>NUCLEOTIDE SEQUENCE [LARGE SCALE GENOMIC DNA]</scope>
    <source>
        <strain evidence="1">LPU83</strain>
    </source>
</reference>
<dbReference type="AlphaFoldDB" id="W6RLF3"/>
<accession>W6RLF3</accession>
<dbReference type="Gene3D" id="3.40.50.150">
    <property type="entry name" value="Vaccinia Virus protein VP39"/>
    <property type="match status" value="1"/>
</dbReference>
<name>W6RLF3_9HYPH</name>
<evidence type="ECO:0000313" key="1">
    <source>
        <dbReference type="EMBL" id="CDM59778.1"/>
    </source>
</evidence>
<evidence type="ECO:0000313" key="2">
    <source>
        <dbReference type="Proteomes" id="UP000019443"/>
    </source>
</evidence>